<proteinExistence type="predicted"/>
<accession>A0A6C0CPT3</accession>
<reference evidence="1" key="1">
    <citation type="journal article" date="2020" name="Nature">
        <title>Giant virus diversity and host interactions through global metagenomics.</title>
        <authorList>
            <person name="Schulz F."/>
            <person name="Roux S."/>
            <person name="Paez-Espino D."/>
            <person name="Jungbluth S."/>
            <person name="Walsh D.A."/>
            <person name="Denef V.J."/>
            <person name="McMahon K.D."/>
            <person name="Konstantinidis K.T."/>
            <person name="Eloe-Fadrosh E.A."/>
            <person name="Kyrpides N.C."/>
            <person name="Woyke T."/>
        </authorList>
    </citation>
    <scope>NUCLEOTIDE SEQUENCE</scope>
    <source>
        <strain evidence="1">GVMAG-M-3300021425-30</strain>
    </source>
</reference>
<dbReference type="AlphaFoldDB" id="A0A6C0CPT3"/>
<evidence type="ECO:0000313" key="1">
    <source>
        <dbReference type="EMBL" id="QHT06578.1"/>
    </source>
</evidence>
<organism evidence="1">
    <name type="scientific">viral metagenome</name>
    <dbReference type="NCBI Taxonomy" id="1070528"/>
    <lineage>
        <taxon>unclassified sequences</taxon>
        <taxon>metagenomes</taxon>
        <taxon>organismal metagenomes</taxon>
    </lineage>
</organism>
<dbReference type="EMBL" id="MN739470">
    <property type="protein sequence ID" value="QHT06578.1"/>
    <property type="molecule type" value="Genomic_DNA"/>
</dbReference>
<name>A0A6C0CPT3_9ZZZZ</name>
<protein>
    <submittedName>
        <fullName evidence="1">Uncharacterized protein</fullName>
    </submittedName>
</protein>
<sequence>MPRNIKSRTASALDQNNWYTTGHTDPYFSVVSSIVTIAIDYTTKEIKNKINPTEYPDPASSVTIEEASILDDLGLTSTLEVVVNTKTSTYDGNNYIDIPENDFNEQLISTEKVTTGTLTVTVPGESTTIDIPTTTSIIDVETQIKEIDNLVTDTSLIPIDLLETLYTDFIKAYKDSGPYYIGNIHQMTEIYQAVQEVIDKQGDNVDVRLYIYRDILDVLVNARDVYTDRIRTDREICVIRKKYNEMKIRLDEVLNELAICNGDAVSKFCGSLAIKIKKPKPLIYAQAILNIHMAWYIFLHGTPITPREYAATVAYVESLGGKQAAYDKLITLLDERYKDDNEEFEEAAAAAATTCSDKQVTTSSGECTTTTDDSCSSDNVTSEECSCPEVCTEETYTDYSSCDEDVVCKPVHDPTYRPIEGGNITAFVVPGYLSVDIVDKSILCISAETARTSGNRRHMKKKWEKKHKPDCSKYDECVEYEYSSQPVYRPIDGGPHSAFVVPGCLKVKLDKNAKRVFHRRRTTYKRKKKKKKTRRRRTKNCCFGDYVNSCNKTRKCDGVDVTTCNKTRKNPCNYISVKKLDPCQIGSNWAFCVPGSLDMTIEEKFRKKC</sequence>